<dbReference type="RefSeq" id="XP_024581371.1">
    <property type="nucleotide sequence ID" value="XM_024715699.1"/>
</dbReference>
<evidence type="ECO:0000313" key="1">
    <source>
        <dbReference type="EMBL" id="CEG45002.1"/>
    </source>
</evidence>
<dbReference type="EMBL" id="CCYD01001336">
    <property type="protein sequence ID" value="CEG45002.1"/>
    <property type="molecule type" value="Genomic_DNA"/>
</dbReference>
<accession>A0A0P1AWN7</accession>
<organism evidence="1 2">
    <name type="scientific">Plasmopara halstedii</name>
    <name type="common">Downy mildew of sunflower</name>
    <dbReference type="NCBI Taxonomy" id="4781"/>
    <lineage>
        <taxon>Eukaryota</taxon>
        <taxon>Sar</taxon>
        <taxon>Stramenopiles</taxon>
        <taxon>Oomycota</taxon>
        <taxon>Peronosporomycetes</taxon>
        <taxon>Peronosporales</taxon>
        <taxon>Peronosporaceae</taxon>
        <taxon>Plasmopara</taxon>
    </lineage>
</organism>
<dbReference type="AlphaFoldDB" id="A0A0P1AWN7"/>
<keyword evidence="2" id="KW-1185">Reference proteome</keyword>
<evidence type="ECO:0000313" key="2">
    <source>
        <dbReference type="Proteomes" id="UP000054928"/>
    </source>
</evidence>
<dbReference type="GeneID" id="36396379"/>
<sequence>MGRKKAKIRDIWCDGESKSIDESSYMRLEDPLYHADAKGILNDPSEGNHAGRTKQRLEDSFKFDTSTLTS</sequence>
<name>A0A0P1AWN7_PLAHL</name>
<protein>
    <submittedName>
        <fullName evidence="1">Uncharacterized protein</fullName>
    </submittedName>
</protein>
<dbReference type="Proteomes" id="UP000054928">
    <property type="component" value="Unassembled WGS sequence"/>
</dbReference>
<reference evidence="2" key="1">
    <citation type="submission" date="2014-09" db="EMBL/GenBank/DDBJ databases">
        <authorList>
            <person name="Sharma Rahul"/>
            <person name="Thines Marco"/>
        </authorList>
    </citation>
    <scope>NUCLEOTIDE SEQUENCE [LARGE SCALE GENOMIC DNA]</scope>
</reference>
<proteinExistence type="predicted"/>